<keyword evidence="3" id="KW-0238">DNA-binding</keyword>
<evidence type="ECO:0000259" key="4">
    <source>
        <dbReference type="PROSITE" id="PS51733"/>
    </source>
</evidence>
<organism evidence="5 6">
    <name type="scientific">Vagococcus humatus</name>
    <dbReference type="NCBI Taxonomy" id="1889241"/>
    <lineage>
        <taxon>Bacteria</taxon>
        <taxon>Bacillati</taxon>
        <taxon>Bacillota</taxon>
        <taxon>Bacilli</taxon>
        <taxon>Lactobacillales</taxon>
        <taxon>Enterococcaceae</taxon>
        <taxon>Vagococcus</taxon>
    </lineage>
</organism>
<dbReference type="InterPro" id="IPR003142">
    <property type="entry name" value="BPL_C"/>
</dbReference>
<dbReference type="NCBIfam" id="TIGR00121">
    <property type="entry name" value="birA_ligase"/>
    <property type="match status" value="1"/>
</dbReference>
<dbReference type="EMBL" id="PXZH01000007">
    <property type="protein sequence ID" value="RST88611.1"/>
    <property type="molecule type" value="Genomic_DNA"/>
</dbReference>
<evidence type="ECO:0000313" key="6">
    <source>
        <dbReference type="Proteomes" id="UP000277864"/>
    </source>
</evidence>
<dbReference type="InterPro" id="IPR036390">
    <property type="entry name" value="WH_DNA-bd_sf"/>
</dbReference>
<keyword evidence="1 3" id="KW-0436">Ligase</keyword>
<dbReference type="PANTHER" id="PTHR12835">
    <property type="entry name" value="BIOTIN PROTEIN LIGASE"/>
    <property type="match status" value="1"/>
</dbReference>
<keyword evidence="3" id="KW-0678">Repressor</keyword>
<dbReference type="PROSITE" id="PS51733">
    <property type="entry name" value="BPL_LPL_CATALYTIC"/>
    <property type="match status" value="1"/>
</dbReference>
<dbReference type="Gene3D" id="1.10.10.10">
    <property type="entry name" value="Winged helix-like DNA-binding domain superfamily/Winged helix DNA-binding domain"/>
    <property type="match status" value="1"/>
</dbReference>
<comment type="catalytic activity">
    <reaction evidence="3">
        <text>biotin + L-lysyl-[protein] + ATP = N(6)-biotinyl-L-lysyl-[protein] + AMP + diphosphate + H(+)</text>
        <dbReference type="Rhea" id="RHEA:11756"/>
        <dbReference type="Rhea" id="RHEA-COMP:9752"/>
        <dbReference type="Rhea" id="RHEA-COMP:10505"/>
        <dbReference type="ChEBI" id="CHEBI:15378"/>
        <dbReference type="ChEBI" id="CHEBI:29969"/>
        <dbReference type="ChEBI" id="CHEBI:30616"/>
        <dbReference type="ChEBI" id="CHEBI:33019"/>
        <dbReference type="ChEBI" id="CHEBI:57586"/>
        <dbReference type="ChEBI" id="CHEBI:83144"/>
        <dbReference type="ChEBI" id="CHEBI:456215"/>
        <dbReference type="EC" id="6.3.4.15"/>
    </reaction>
</comment>
<dbReference type="RefSeq" id="WP_125943917.1">
    <property type="nucleotide sequence ID" value="NZ_PXZH01000007.1"/>
</dbReference>
<sequence length="326" mass="36826">MTTKDKVLALLINDYPQAISGEHIATQLNLSRTSIWKAIQELKKEGHHIISTPNVGYQYVPNNTLSAAAISHFLSPDLKKAIQIELKEEVASTNQLLKQQADSINADHYLLIANNQTKTRGRFGREYFASDKGNGIYFSLMLHPHCELDYIPQYTIITAVALVKAIQDLTDKHPNIKWVNDIYLNEKKIAGILSEAITNIETQTISTIIIGVGINFSIPQQEFPVDLQEKATSLFSKEAPTISRNELIARFLTHFYDCLNHLDTYPFMDIYRQHSFVLGRLVSFTQNQKKYQGKAIQITDKGELVVELADQSQKILSSGEISLQSY</sequence>
<comment type="function">
    <text evidence="3">Acts both as a biotin--[acetyl-CoA-carboxylase] ligase and a repressor.</text>
</comment>
<dbReference type="GO" id="GO:0003677">
    <property type="term" value="F:DNA binding"/>
    <property type="evidence" value="ECO:0007669"/>
    <property type="project" value="UniProtKB-UniRule"/>
</dbReference>
<accession>A0A3R9YDA9</accession>
<keyword evidence="3" id="KW-0804">Transcription</keyword>
<dbReference type="GO" id="GO:0004077">
    <property type="term" value="F:biotin--[biotin carboxyl-carrier protein] ligase activity"/>
    <property type="evidence" value="ECO:0007669"/>
    <property type="project" value="UniProtKB-UniRule"/>
</dbReference>
<feature type="binding site" evidence="3">
    <location>
        <begin position="92"/>
        <end position="94"/>
    </location>
    <ligand>
        <name>biotin</name>
        <dbReference type="ChEBI" id="CHEBI:57586"/>
    </ligand>
</feature>
<evidence type="ECO:0000256" key="2">
    <source>
        <dbReference type="ARBA" id="ARBA00023267"/>
    </source>
</evidence>
<dbReference type="SUPFAM" id="SSF55681">
    <property type="entry name" value="Class II aaRS and biotin synthetases"/>
    <property type="match status" value="1"/>
</dbReference>
<feature type="binding site" evidence="3">
    <location>
        <position position="188"/>
    </location>
    <ligand>
        <name>biotin</name>
        <dbReference type="ChEBI" id="CHEBI:57586"/>
    </ligand>
</feature>
<dbReference type="Gene3D" id="2.30.30.100">
    <property type="match status" value="1"/>
</dbReference>
<dbReference type="OrthoDB" id="9807064at2"/>
<dbReference type="Gene3D" id="3.30.930.10">
    <property type="entry name" value="Bira Bifunctional Protein, Domain 2"/>
    <property type="match status" value="1"/>
</dbReference>
<dbReference type="InterPro" id="IPR045864">
    <property type="entry name" value="aa-tRNA-synth_II/BPL/LPL"/>
</dbReference>
<dbReference type="GO" id="GO:0005524">
    <property type="term" value="F:ATP binding"/>
    <property type="evidence" value="ECO:0007669"/>
    <property type="project" value="UniProtKB-UniRule"/>
</dbReference>
<feature type="binding site" evidence="3">
    <location>
        <position position="116"/>
    </location>
    <ligand>
        <name>biotin</name>
        <dbReference type="ChEBI" id="CHEBI:57586"/>
    </ligand>
</feature>
<keyword evidence="6" id="KW-1185">Reference proteome</keyword>
<dbReference type="InterPro" id="IPR004143">
    <property type="entry name" value="BPL_LPL_catalytic"/>
</dbReference>
<keyword evidence="3" id="KW-0547">Nucleotide-binding</keyword>
<dbReference type="PANTHER" id="PTHR12835:SF5">
    <property type="entry name" value="BIOTIN--PROTEIN LIGASE"/>
    <property type="match status" value="1"/>
</dbReference>
<name>A0A3R9YDA9_9ENTE</name>
<evidence type="ECO:0000256" key="1">
    <source>
        <dbReference type="ARBA" id="ARBA00022598"/>
    </source>
</evidence>
<gene>
    <name evidence="3" type="primary">birA</name>
    <name evidence="5" type="ORF">C7P63_09490</name>
</gene>
<feature type="DNA-binding region" description="H-T-H motif" evidence="3">
    <location>
        <begin position="21"/>
        <end position="40"/>
    </location>
</feature>
<dbReference type="EC" id="6.3.4.15" evidence="3"/>
<keyword evidence="3" id="KW-0067">ATP-binding</keyword>
<keyword evidence="3" id="KW-0805">Transcription regulation</keyword>
<proteinExistence type="inferred from homology"/>
<comment type="caution">
    <text evidence="5">The sequence shown here is derived from an EMBL/GenBank/DDBJ whole genome shotgun (WGS) entry which is preliminary data.</text>
</comment>
<reference evidence="5 6" key="1">
    <citation type="submission" date="2018-03" db="EMBL/GenBank/DDBJ databases">
        <authorList>
            <person name="Gulvik C.A."/>
        </authorList>
    </citation>
    <scope>NUCLEOTIDE SEQUENCE [LARGE SCALE GENOMIC DNA]</scope>
    <source>
        <strain evidence="5 6">JCM 31581</strain>
    </source>
</reference>
<feature type="binding site" evidence="3">
    <location>
        <begin position="120"/>
        <end position="122"/>
    </location>
    <ligand>
        <name>biotin</name>
        <dbReference type="ChEBI" id="CHEBI:57586"/>
    </ligand>
</feature>
<dbReference type="InterPro" id="IPR013196">
    <property type="entry name" value="HTH_11"/>
</dbReference>
<dbReference type="GO" id="GO:0005737">
    <property type="term" value="C:cytoplasm"/>
    <property type="evidence" value="ECO:0007669"/>
    <property type="project" value="TreeGrafter"/>
</dbReference>
<dbReference type="InterPro" id="IPR030855">
    <property type="entry name" value="Bifunct_BirA"/>
</dbReference>
<keyword evidence="2 3" id="KW-0092">Biotin</keyword>
<evidence type="ECO:0000256" key="3">
    <source>
        <dbReference type="HAMAP-Rule" id="MF_00978"/>
    </source>
</evidence>
<feature type="domain" description="BPL/LPL catalytic" evidence="4">
    <location>
        <begin position="76"/>
        <end position="263"/>
    </location>
</feature>
<dbReference type="AlphaFoldDB" id="A0A3R9YDA9"/>
<evidence type="ECO:0000313" key="5">
    <source>
        <dbReference type="EMBL" id="RST88611.1"/>
    </source>
</evidence>
<protein>
    <recommendedName>
        <fullName evidence="3">Bifunctional ligase/repressor BirA</fullName>
    </recommendedName>
    <alternativeName>
        <fullName evidence="3">Biotin--[acetyl-CoA-carboxylase] ligase</fullName>
        <ecNumber evidence="3">6.3.4.15</ecNumber>
    </alternativeName>
    <alternativeName>
        <fullName evidence="3">Biotin--protein ligase</fullName>
    </alternativeName>
    <alternativeName>
        <fullName evidence="3">Biotin-[acetyl-CoA carboxylase] synthetase</fullName>
    </alternativeName>
</protein>
<dbReference type="GO" id="GO:0009249">
    <property type="term" value="P:protein lipoylation"/>
    <property type="evidence" value="ECO:0007669"/>
    <property type="project" value="UniProtKB-ARBA"/>
</dbReference>
<comment type="similarity">
    <text evidence="3">Belongs to the biotin--protein ligase family.</text>
</comment>
<dbReference type="Pfam" id="PF08279">
    <property type="entry name" value="HTH_11"/>
    <property type="match status" value="1"/>
</dbReference>
<dbReference type="Proteomes" id="UP000277864">
    <property type="component" value="Unassembled WGS sequence"/>
</dbReference>
<dbReference type="Pfam" id="PF02237">
    <property type="entry name" value="BPL_C"/>
    <property type="match status" value="1"/>
</dbReference>
<dbReference type="InterPro" id="IPR004408">
    <property type="entry name" value="Biotin_CoA_COase_ligase"/>
</dbReference>
<dbReference type="CDD" id="cd16442">
    <property type="entry name" value="BPL"/>
    <property type="match status" value="1"/>
</dbReference>
<dbReference type="InterPro" id="IPR036388">
    <property type="entry name" value="WH-like_DNA-bd_sf"/>
</dbReference>
<dbReference type="HAMAP" id="MF_00978">
    <property type="entry name" value="Bifunct_BirA"/>
    <property type="match status" value="1"/>
</dbReference>
<dbReference type="GO" id="GO:0006355">
    <property type="term" value="P:regulation of DNA-templated transcription"/>
    <property type="evidence" value="ECO:0007669"/>
    <property type="project" value="UniProtKB-UniRule"/>
</dbReference>
<dbReference type="SUPFAM" id="SSF46785">
    <property type="entry name" value="Winged helix' DNA-binding domain"/>
    <property type="match status" value="1"/>
</dbReference>
<dbReference type="Pfam" id="PF03099">
    <property type="entry name" value="BPL_LplA_LipB"/>
    <property type="match status" value="1"/>
</dbReference>
<dbReference type="GO" id="GO:0016740">
    <property type="term" value="F:transferase activity"/>
    <property type="evidence" value="ECO:0007669"/>
    <property type="project" value="UniProtKB-ARBA"/>
</dbReference>